<evidence type="ECO:0000313" key="7">
    <source>
        <dbReference type="EMBL" id="MEN3930927.1"/>
    </source>
</evidence>
<dbReference type="Gene3D" id="3.30.420.150">
    <property type="entry name" value="Exopolyphosphatase. Domain 2"/>
    <property type="match status" value="1"/>
</dbReference>
<comment type="catalytic activity">
    <reaction evidence="4">
        <text>[phosphate](n) + H2O = [phosphate](n-1) + phosphate + H(+)</text>
        <dbReference type="Rhea" id="RHEA:21528"/>
        <dbReference type="Rhea" id="RHEA-COMP:9859"/>
        <dbReference type="Rhea" id="RHEA-COMP:14279"/>
        <dbReference type="ChEBI" id="CHEBI:15377"/>
        <dbReference type="ChEBI" id="CHEBI:15378"/>
        <dbReference type="ChEBI" id="CHEBI:16838"/>
        <dbReference type="ChEBI" id="CHEBI:43474"/>
        <dbReference type="EC" id="3.6.1.11"/>
    </reaction>
</comment>
<gene>
    <name evidence="7" type="primary">ppx</name>
    <name evidence="7" type="ORF">WJT86_07630</name>
</gene>
<dbReference type="Pfam" id="PF02541">
    <property type="entry name" value="Ppx-GppA"/>
    <property type="match status" value="1"/>
</dbReference>
<dbReference type="InterPro" id="IPR050273">
    <property type="entry name" value="GppA/Ppx_hydrolase"/>
</dbReference>
<name>A0ABV0BIV7_9HYPH</name>
<dbReference type="InterPro" id="IPR043129">
    <property type="entry name" value="ATPase_NBD"/>
</dbReference>
<evidence type="ECO:0000256" key="2">
    <source>
        <dbReference type="ARBA" id="ARBA00012451"/>
    </source>
</evidence>
<dbReference type="Gene3D" id="1.10.3210.10">
    <property type="entry name" value="Hypothetical protein af1432"/>
    <property type="match status" value="1"/>
</dbReference>
<dbReference type="Gene3D" id="3.30.420.40">
    <property type="match status" value="1"/>
</dbReference>
<dbReference type="Proteomes" id="UP001418637">
    <property type="component" value="Unassembled WGS sequence"/>
</dbReference>
<keyword evidence="8" id="KW-1185">Reference proteome</keyword>
<feature type="domain" description="Ppx/GppA phosphatase N-terminal" evidence="5">
    <location>
        <begin position="48"/>
        <end position="319"/>
    </location>
</feature>
<dbReference type="SUPFAM" id="SSF109604">
    <property type="entry name" value="HD-domain/PDEase-like"/>
    <property type="match status" value="1"/>
</dbReference>
<dbReference type="NCBIfam" id="TIGR03706">
    <property type="entry name" value="exo_poly_only"/>
    <property type="match status" value="1"/>
</dbReference>
<accession>A0ABV0BIV7</accession>
<evidence type="ECO:0000256" key="3">
    <source>
        <dbReference type="ARBA" id="ARBA00022801"/>
    </source>
</evidence>
<dbReference type="GO" id="GO:0004309">
    <property type="term" value="F:exopolyphosphatase activity"/>
    <property type="evidence" value="ECO:0007669"/>
    <property type="project" value="UniProtKB-EC"/>
</dbReference>
<evidence type="ECO:0000259" key="5">
    <source>
        <dbReference type="Pfam" id="PF02541"/>
    </source>
</evidence>
<reference evidence="7 8" key="1">
    <citation type="submission" date="2024-04" db="EMBL/GenBank/DDBJ databases">
        <title>A novel species isolated from cricket.</title>
        <authorList>
            <person name="Wang H.-C."/>
        </authorList>
    </citation>
    <scope>NUCLEOTIDE SEQUENCE [LARGE SCALE GENOMIC DNA]</scope>
    <source>
        <strain evidence="7 8">WL0021</strain>
    </source>
</reference>
<dbReference type="InterPro" id="IPR022371">
    <property type="entry name" value="Exopolyphosphatase"/>
</dbReference>
<protein>
    <recommendedName>
        <fullName evidence="2">exopolyphosphatase</fullName>
        <ecNumber evidence="2">3.6.1.11</ecNumber>
    </recommendedName>
</protein>
<keyword evidence="3 7" id="KW-0378">Hydrolase</keyword>
<comment type="similarity">
    <text evidence="1">Belongs to the GppA/Ppx family.</text>
</comment>
<sequence length="514" mass="56710">MALKELEVLFKQQVDMRRDPALSKPIAIVDLGSNSVRLVVYEGSVRTPSPIYNEKMLCGLGRNVQITKKLPADGMEKALKALSRFRLICEQLQVQDIRVLATAAARDASNGPAFLAKAEKIIGRQVELISGEREAYLSGLGVISSFYKPNGIVGDLGGGSLELVEVDGMETGKGITMPLGGLALKDLSGNSVKKAQKIAIDTLKNAAPYLERLQGRRFYAVGGTWRAIAKLHQAQVNHPLHVMHGYLIRPNDSLSFLEMLEQAKTETLKDIDSISSARHQLLAYGAVVLEEIIRLGKPSEIIISANGVREGLLFEGLDEETKKIDPLLSVANDFNFARSRCPEHGHELALWTDRFIGTLALKETEYEQRLRYAACLLSDVSWRSHPDYRGEQSLNVIGHAATVGIDHPGRTFLALAVFFRFEGIAASKASTEMRELAGEQLFMRARLLAGLMRVAYTISFATKGILPQAPLAVVANTIVLQLPKHLEELNGERLETRMRQLGKLLKLETRIEII</sequence>
<feature type="domain" description="Exopolyphosphatase C-terminal" evidence="6">
    <location>
        <begin position="327"/>
        <end position="505"/>
    </location>
</feature>
<comment type="caution">
    <text evidence="7">The sequence shown here is derived from an EMBL/GenBank/DDBJ whole genome shotgun (WGS) entry which is preliminary data.</text>
</comment>
<dbReference type="InterPro" id="IPR003695">
    <property type="entry name" value="Ppx_GppA_N"/>
</dbReference>
<dbReference type="SUPFAM" id="SSF53067">
    <property type="entry name" value="Actin-like ATPase domain"/>
    <property type="match status" value="2"/>
</dbReference>
<evidence type="ECO:0000256" key="1">
    <source>
        <dbReference type="ARBA" id="ARBA00007125"/>
    </source>
</evidence>
<evidence type="ECO:0000259" key="6">
    <source>
        <dbReference type="Pfam" id="PF21697"/>
    </source>
</evidence>
<dbReference type="Pfam" id="PF21697">
    <property type="entry name" value="Ppx_C"/>
    <property type="match status" value="1"/>
</dbReference>
<dbReference type="EMBL" id="JBBYXI010000002">
    <property type="protein sequence ID" value="MEN3930927.1"/>
    <property type="molecule type" value="Genomic_DNA"/>
</dbReference>
<dbReference type="RefSeq" id="WP_346336948.1">
    <property type="nucleotide sequence ID" value="NZ_JBBYXI010000002.1"/>
</dbReference>
<organism evidence="7 8">
    <name type="scientific">Hohaiivirga grylli</name>
    <dbReference type="NCBI Taxonomy" id="3133970"/>
    <lineage>
        <taxon>Bacteria</taxon>
        <taxon>Pseudomonadati</taxon>
        <taxon>Pseudomonadota</taxon>
        <taxon>Alphaproteobacteria</taxon>
        <taxon>Hyphomicrobiales</taxon>
        <taxon>Methylobacteriaceae</taxon>
        <taxon>Hohaiivirga</taxon>
    </lineage>
</organism>
<dbReference type="InterPro" id="IPR048951">
    <property type="entry name" value="Ppx_C"/>
</dbReference>
<evidence type="ECO:0000313" key="8">
    <source>
        <dbReference type="Proteomes" id="UP001418637"/>
    </source>
</evidence>
<proteinExistence type="inferred from homology"/>
<dbReference type="CDD" id="cd24052">
    <property type="entry name" value="ASKHA_NBD_HpPPX-GppA-like"/>
    <property type="match status" value="1"/>
</dbReference>
<evidence type="ECO:0000256" key="4">
    <source>
        <dbReference type="ARBA" id="ARBA00047607"/>
    </source>
</evidence>
<dbReference type="PANTHER" id="PTHR30005">
    <property type="entry name" value="EXOPOLYPHOSPHATASE"/>
    <property type="match status" value="1"/>
</dbReference>
<dbReference type="PANTHER" id="PTHR30005:SF0">
    <property type="entry name" value="RETROGRADE REGULATION PROTEIN 2"/>
    <property type="match status" value="1"/>
</dbReference>
<dbReference type="EC" id="3.6.1.11" evidence="2"/>